<organism evidence="2 3">
    <name type="scientific">Lactuca sativa</name>
    <name type="common">Garden lettuce</name>
    <dbReference type="NCBI Taxonomy" id="4236"/>
    <lineage>
        <taxon>Eukaryota</taxon>
        <taxon>Viridiplantae</taxon>
        <taxon>Streptophyta</taxon>
        <taxon>Embryophyta</taxon>
        <taxon>Tracheophyta</taxon>
        <taxon>Spermatophyta</taxon>
        <taxon>Magnoliopsida</taxon>
        <taxon>eudicotyledons</taxon>
        <taxon>Gunneridae</taxon>
        <taxon>Pentapetalae</taxon>
        <taxon>asterids</taxon>
        <taxon>campanulids</taxon>
        <taxon>Asterales</taxon>
        <taxon>Asteraceae</taxon>
        <taxon>Cichorioideae</taxon>
        <taxon>Cichorieae</taxon>
        <taxon>Lactucinae</taxon>
        <taxon>Lactuca</taxon>
    </lineage>
</organism>
<keyword evidence="3" id="KW-1185">Reference proteome</keyword>
<dbReference type="AlphaFoldDB" id="A0A9R1UNI2"/>
<dbReference type="PANTHER" id="PTHR36757:SF1">
    <property type="entry name" value="GENOME ASSEMBLY, CHROMOSOME: A04"/>
    <property type="match status" value="1"/>
</dbReference>
<feature type="compositionally biased region" description="Polar residues" evidence="1">
    <location>
        <begin position="179"/>
        <end position="189"/>
    </location>
</feature>
<gene>
    <name evidence="2" type="ORF">LSAT_V11C800446830</name>
</gene>
<evidence type="ECO:0000313" key="2">
    <source>
        <dbReference type="EMBL" id="KAJ0190651.1"/>
    </source>
</evidence>
<comment type="caution">
    <text evidence="2">The sequence shown here is derived from an EMBL/GenBank/DDBJ whole genome shotgun (WGS) entry which is preliminary data.</text>
</comment>
<proteinExistence type="predicted"/>
<feature type="compositionally biased region" description="Low complexity" evidence="1">
    <location>
        <begin position="165"/>
        <end position="178"/>
    </location>
</feature>
<accession>A0A9R1UNI2</accession>
<dbReference type="Gramene" id="rna-gnl|WGS:NBSK|LSAT_8X144221_mrna">
    <property type="protein sequence ID" value="cds-PLY92010.1"/>
    <property type="gene ID" value="gene-LSAT_8X144221"/>
</dbReference>
<feature type="region of interest" description="Disordered" evidence="1">
    <location>
        <begin position="153"/>
        <end position="195"/>
    </location>
</feature>
<dbReference type="OrthoDB" id="1106808at2759"/>
<evidence type="ECO:0000313" key="3">
    <source>
        <dbReference type="Proteomes" id="UP000235145"/>
    </source>
</evidence>
<dbReference type="Proteomes" id="UP000235145">
    <property type="component" value="Unassembled WGS sequence"/>
</dbReference>
<protein>
    <submittedName>
        <fullName evidence="2">Uncharacterized protein</fullName>
    </submittedName>
</protein>
<name>A0A9R1UNI2_LACSA</name>
<dbReference type="PANTHER" id="PTHR36757">
    <property type="entry name" value="BNAANNG22500D PROTEIN"/>
    <property type="match status" value="1"/>
</dbReference>
<dbReference type="EMBL" id="NBSK02000008">
    <property type="protein sequence ID" value="KAJ0190651.1"/>
    <property type="molecule type" value="Genomic_DNA"/>
</dbReference>
<evidence type="ECO:0000256" key="1">
    <source>
        <dbReference type="SAM" id="MobiDB-lite"/>
    </source>
</evidence>
<sequence length="244" mass="27261">MDIFSTENLSSSPTAATPRISFSHNIDNSFIESYPYQSNSSPDFDFCFTSVSIQNEASSADELFSNGLIRRYNSEDNILLDKNSSALKHVTSATTNQLWMDEKPKEVLFVEGCEGNHSKSFWRIKRSSSLHCESTKPKSSFWSSLPLLSRSNSTGSMMKVDRQNKQNTSQKQSNKNSSMAVVSNNNGYSSMKPPLKRNYGRGYDYGIRVSPVLNMPPPFISKSVANLLGLGSLFRHGSDHKTKK</sequence>
<reference evidence="2 3" key="1">
    <citation type="journal article" date="2017" name="Nat. Commun.">
        <title>Genome assembly with in vitro proximity ligation data and whole-genome triplication in lettuce.</title>
        <authorList>
            <person name="Reyes-Chin-Wo S."/>
            <person name="Wang Z."/>
            <person name="Yang X."/>
            <person name="Kozik A."/>
            <person name="Arikit S."/>
            <person name="Song C."/>
            <person name="Xia L."/>
            <person name="Froenicke L."/>
            <person name="Lavelle D.O."/>
            <person name="Truco M.J."/>
            <person name="Xia R."/>
            <person name="Zhu S."/>
            <person name="Xu C."/>
            <person name="Xu H."/>
            <person name="Xu X."/>
            <person name="Cox K."/>
            <person name="Korf I."/>
            <person name="Meyers B.C."/>
            <person name="Michelmore R.W."/>
        </authorList>
    </citation>
    <scope>NUCLEOTIDE SEQUENCE [LARGE SCALE GENOMIC DNA]</scope>
    <source>
        <strain evidence="3">cv. Salinas</strain>
        <tissue evidence="2">Seedlings</tissue>
    </source>
</reference>